<sequence length="583" mass="64723">MSNRTGLTIGYSEVHPFCKVQLSDRASVQELARTILDPLQPFFSPLNARVRMPGGTGAKFDQTASEVEGFCRPLWGLAFLLTGGGKYEHSKSWFDGLRAGTDPDSPEFWGWPTDNDQRMVEMCPLGVALAVVPEFWEKLSEGERHNIEQWLGNSINSKNMPDTNWLWFRVFANLGLKKNGAKYSQERLVRDIEHLETFYRGDGWSNDGPESIHQMDYYSTSFAIQILQLLYAKLAGEEDAGRATEFKHRAKAIALDMVHYFDNEGRAIPFGRSTIYRFAMTSFWGALAPGSPYWACLAFMCLAVPENHPFWTSEEEPIGEAFPQVKALRHPGHIVSRLGGHWMLLSSGQACGYPMKGTHAKYGAFAYSSAFGFSVPPGLFTLGQYALASQLGLSDDGGEFWKCRRLCEYAAVEDTEGGPVLVSVWRPFPDVRIRTILVAPEPSTPNWHLRIHQINARRKVVTADGSFAIRNARSLDGRFLAEASAMGQEGAFAVSKGAVGIMALESDGNRTAELVDAEPNSNLMESRTTIPTLRGSINKGETVWYVSAIYAKPSGKAIPKETYLDGWGKPPQIPKWLVKEIAG</sequence>
<dbReference type="Pfam" id="PF20938">
    <property type="entry name" value="DUF2264_C"/>
    <property type="match status" value="1"/>
</dbReference>
<gene>
    <name evidence="3" type="ORF">NKR23_g295</name>
</gene>
<accession>A0AA38S294</accession>
<dbReference type="AlphaFoldDB" id="A0AA38S294"/>
<evidence type="ECO:0000259" key="2">
    <source>
        <dbReference type="Pfam" id="PF20938"/>
    </source>
</evidence>
<dbReference type="PIRSF" id="PIRSF014753">
    <property type="entry name" value="UCP014753"/>
    <property type="match status" value="1"/>
</dbReference>
<dbReference type="EMBL" id="JANBVO010000001">
    <property type="protein sequence ID" value="KAJ9157507.1"/>
    <property type="molecule type" value="Genomic_DNA"/>
</dbReference>
<dbReference type="Pfam" id="PF10022">
    <property type="entry name" value="DUF2264"/>
    <property type="match status" value="1"/>
</dbReference>
<feature type="domain" description="DUF2264" evidence="1">
    <location>
        <begin position="24"/>
        <end position="288"/>
    </location>
</feature>
<keyword evidence="4" id="KW-1185">Reference proteome</keyword>
<protein>
    <submittedName>
        <fullName evidence="3">Uncharacterized conserved protein UCP014753</fullName>
    </submittedName>
</protein>
<organism evidence="3 4">
    <name type="scientific">Pleurostoma richardsiae</name>
    <dbReference type="NCBI Taxonomy" id="41990"/>
    <lineage>
        <taxon>Eukaryota</taxon>
        <taxon>Fungi</taxon>
        <taxon>Dikarya</taxon>
        <taxon>Ascomycota</taxon>
        <taxon>Pezizomycotina</taxon>
        <taxon>Sordariomycetes</taxon>
        <taxon>Sordariomycetidae</taxon>
        <taxon>Calosphaeriales</taxon>
        <taxon>Pleurostomataceae</taxon>
        <taxon>Pleurostoma</taxon>
    </lineage>
</organism>
<comment type="caution">
    <text evidence="3">The sequence shown here is derived from an EMBL/GenBank/DDBJ whole genome shotgun (WGS) entry which is preliminary data.</text>
</comment>
<dbReference type="InterPro" id="IPR049237">
    <property type="entry name" value="DUF2264_C"/>
</dbReference>
<dbReference type="Proteomes" id="UP001174694">
    <property type="component" value="Unassembled WGS sequence"/>
</dbReference>
<dbReference type="InterPro" id="IPR049349">
    <property type="entry name" value="DUF2264_N"/>
</dbReference>
<dbReference type="PANTHER" id="PTHR35339:SF4">
    <property type="entry name" value="LINALOOL DEHYDRATASE_ISOMERASE DOMAIN-CONTAINING PROTEIN"/>
    <property type="match status" value="1"/>
</dbReference>
<evidence type="ECO:0000313" key="4">
    <source>
        <dbReference type="Proteomes" id="UP001174694"/>
    </source>
</evidence>
<feature type="domain" description="DUF2264" evidence="2">
    <location>
        <begin position="323"/>
        <end position="579"/>
    </location>
</feature>
<name>A0AA38S294_9PEZI</name>
<dbReference type="PANTHER" id="PTHR35339">
    <property type="entry name" value="LINALOOL DEHYDRATASE_ISOMERASE DOMAIN-CONTAINING PROTEIN"/>
    <property type="match status" value="1"/>
</dbReference>
<evidence type="ECO:0000313" key="3">
    <source>
        <dbReference type="EMBL" id="KAJ9157507.1"/>
    </source>
</evidence>
<reference evidence="3" key="1">
    <citation type="submission" date="2022-07" db="EMBL/GenBank/DDBJ databases">
        <title>Fungi with potential for degradation of polypropylene.</title>
        <authorList>
            <person name="Gostincar C."/>
        </authorList>
    </citation>
    <scope>NUCLEOTIDE SEQUENCE</scope>
    <source>
        <strain evidence="3">EXF-13308</strain>
    </source>
</reference>
<dbReference type="InterPro" id="IPR016624">
    <property type="entry name" value="UCP014753"/>
</dbReference>
<proteinExistence type="predicted"/>
<evidence type="ECO:0000259" key="1">
    <source>
        <dbReference type="Pfam" id="PF10022"/>
    </source>
</evidence>